<organism evidence="3 4">
    <name type="scientific">Desulfococcus multivorans DSM 2059</name>
    <dbReference type="NCBI Taxonomy" id="1121405"/>
    <lineage>
        <taxon>Bacteria</taxon>
        <taxon>Pseudomonadati</taxon>
        <taxon>Thermodesulfobacteriota</taxon>
        <taxon>Desulfobacteria</taxon>
        <taxon>Desulfobacterales</taxon>
        <taxon>Desulfococcaceae</taxon>
        <taxon>Desulfococcus</taxon>
    </lineage>
</organism>
<dbReference type="STRING" id="897.B2D07_06795"/>
<dbReference type="SUPFAM" id="SSF89392">
    <property type="entry name" value="Prokaryotic lipoproteins and lipoprotein localization factors"/>
    <property type="match status" value="1"/>
</dbReference>
<dbReference type="CDD" id="cd16329">
    <property type="entry name" value="LolA_like"/>
    <property type="match status" value="1"/>
</dbReference>
<evidence type="ECO:0000313" key="4">
    <source>
        <dbReference type="Proteomes" id="UP000014977"/>
    </source>
</evidence>
<dbReference type="AlphaFoldDB" id="S7V420"/>
<protein>
    <recommendedName>
        <fullName evidence="2">Uncharacterized protein TP-0789 domain-containing protein</fullName>
    </recommendedName>
</protein>
<sequence>MISTIGLKVQVPWSTLWRMFPGCLVLLWIGLATASAGDDGARIVREAFNYMRGKSSAATVEMIIHRPDWERRMTLRGWTQGETDSLFRIVAPPRDSGNGTLKKGGEMWTYNPKVNRVIKLPPSMMSQSWMGSDFSNNDLAKSDSLLHDYDHYLEGTERIEGKTVYVVRSEPLPRAPVIWGMQRLRIREDYVLLEQVFYDEDLKPVKHLVSKDIQMMGGRLVPRRMIMRKVDDPGAYTAVEYREIEFLDSLPDSLFTITALKTARR</sequence>
<keyword evidence="4" id="KW-1185">Reference proteome</keyword>
<dbReference type="eggNOG" id="COG2834">
    <property type="taxonomic scope" value="Bacteria"/>
</dbReference>
<dbReference type="EMBL" id="ATHJ01000076">
    <property type="protein sequence ID" value="EPR41279.1"/>
    <property type="molecule type" value="Genomic_DNA"/>
</dbReference>
<comment type="caution">
    <text evidence="3">The sequence shown here is derived from an EMBL/GenBank/DDBJ whole genome shotgun (WGS) entry which is preliminary data.</text>
</comment>
<dbReference type="Pfam" id="PF17131">
    <property type="entry name" value="LolA_like"/>
    <property type="match status" value="1"/>
</dbReference>
<evidence type="ECO:0000313" key="3">
    <source>
        <dbReference type="EMBL" id="EPR41279.1"/>
    </source>
</evidence>
<evidence type="ECO:0000259" key="2">
    <source>
        <dbReference type="Pfam" id="PF17131"/>
    </source>
</evidence>
<dbReference type="Proteomes" id="UP000014977">
    <property type="component" value="Unassembled WGS sequence"/>
</dbReference>
<accession>S7V420</accession>
<reference evidence="3 4" key="1">
    <citation type="journal article" date="2013" name="Genome Announc.">
        <title>Draft genome sequences for three mercury-methylating, sulfate-reducing bacteria.</title>
        <authorList>
            <person name="Brown S.D."/>
            <person name="Hurt R.A.Jr."/>
            <person name="Gilmour C.C."/>
            <person name="Elias D.A."/>
        </authorList>
    </citation>
    <scope>NUCLEOTIDE SEQUENCE [LARGE SCALE GENOMIC DNA]</scope>
    <source>
        <strain evidence="3 4">DSM 2059</strain>
    </source>
</reference>
<dbReference type="PATRIC" id="fig|1121405.3.peg.1589"/>
<dbReference type="Gene3D" id="2.50.20.10">
    <property type="entry name" value="Lipoprotein localisation LolA/LolB/LppX"/>
    <property type="match status" value="1"/>
</dbReference>
<evidence type="ECO:0000256" key="1">
    <source>
        <dbReference type="ARBA" id="ARBA00022729"/>
    </source>
</evidence>
<dbReference type="InterPro" id="IPR052944">
    <property type="entry name" value="Sporulation_related"/>
</dbReference>
<name>S7V420_DESML</name>
<keyword evidence="1" id="KW-0732">Signal</keyword>
<dbReference type="PANTHER" id="PTHR37507">
    <property type="entry name" value="SPORULATION PROTEIN YDCC"/>
    <property type="match status" value="1"/>
</dbReference>
<dbReference type="InterPro" id="IPR029046">
    <property type="entry name" value="LolA/LolB/LppX"/>
</dbReference>
<dbReference type="PANTHER" id="PTHR37507:SF2">
    <property type="entry name" value="SPORULATION PROTEIN YDCC"/>
    <property type="match status" value="1"/>
</dbReference>
<dbReference type="InterPro" id="IPR033399">
    <property type="entry name" value="TP_0789-like"/>
</dbReference>
<gene>
    <name evidence="3" type="ORF">dsmv_2060</name>
</gene>
<proteinExistence type="predicted"/>
<feature type="domain" description="Uncharacterized protein TP-0789" evidence="2">
    <location>
        <begin position="81"/>
        <end position="261"/>
    </location>
</feature>
<dbReference type="RefSeq" id="WP_020876491.1">
    <property type="nucleotide sequence ID" value="NZ_ATHJ01000076.1"/>
</dbReference>